<dbReference type="Proteomes" id="UP000012065">
    <property type="component" value="Unassembled WGS sequence"/>
</dbReference>
<evidence type="ECO:0000313" key="4">
    <source>
        <dbReference type="Proteomes" id="UP000012065"/>
    </source>
</evidence>
<keyword evidence="1" id="KW-0677">Repeat</keyword>
<gene>
    <name evidence="3" type="ORF">BN14_07553</name>
</gene>
<dbReference type="Pfam" id="PF24883">
    <property type="entry name" value="NPHP3_N"/>
    <property type="match status" value="1"/>
</dbReference>
<dbReference type="AlphaFoldDB" id="M5C376"/>
<evidence type="ECO:0000259" key="2">
    <source>
        <dbReference type="Pfam" id="PF24883"/>
    </source>
</evidence>
<dbReference type="HOGENOM" id="CLU_1094915_0_0_1"/>
<dbReference type="EMBL" id="CAOJ01011534">
    <property type="protein sequence ID" value="CCO33475.1"/>
    <property type="molecule type" value="Genomic_DNA"/>
</dbReference>
<protein>
    <recommendedName>
        <fullName evidence="2">Nephrocystin 3-like N-terminal domain-containing protein</fullName>
    </recommendedName>
</protein>
<feature type="domain" description="Nephrocystin 3-like N-terminal" evidence="2">
    <location>
        <begin position="18"/>
        <end position="71"/>
    </location>
</feature>
<organism evidence="3 4">
    <name type="scientific">Thanatephorus cucumeris (strain AG1-IB / isolate 7/3/14)</name>
    <name type="common">Lettuce bottom rot fungus</name>
    <name type="synonym">Rhizoctonia solani</name>
    <dbReference type="NCBI Taxonomy" id="1108050"/>
    <lineage>
        <taxon>Eukaryota</taxon>
        <taxon>Fungi</taxon>
        <taxon>Dikarya</taxon>
        <taxon>Basidiomycota</taxon>
        <taxon>Agaricomycotina</taxon>
        <taxon>Agaricomycetes</taxon>
        <taxon>Cantharellales</taxon>
        <taxon>Ceratobasidiaceae</taxon>
        <taxon>Rhizoctonia</taxon>
        <taxon>Rhizoctonia solani AG-1</taxon>
    </lineage>
</organism>
<accession>M5C376</accession>
<dbReference type="PANTHER" id="PTHR10039">
    <property type="entry name" value="AMELOGENIN"/>
    <property type="match status" value="1"/>
</dbReference>
<evidence type="ECO:0000256" key="1">
    <source>
        <dbReference type="ARBA" id="ARBA00022737"/>
    </source>
</evidence>
<reference evidence="3 4" key="1">
    <citation type="journal article" date="2013" name="J. Biotechnol.">
        <title>Establishment and interpretation of the genome sequence of the phytopathogenic fungus Rhizoctonia solani AG1-IB isolate 7/3/14.</title>
        <authorList>
            <person name="Wibberg D.W."/>
            <person name="Jelonek L.J."/>
            <person name="Rupp O.R."/>
            <person name="Hennig M.H."/>
            <person name="Eikmeyer F.E."/>
            <person name="Goesmann A.G."/>
            <person name="Hartmann A.H."/>
            <person name="Borriss R.B."/>
            <person name="Grosch R.G."/>
            <person name="Puehler A.P."/>
            <person name="Schlueter A.S."/>
        </authorList>
    </citation>
    <scope>NUCLEOTIDE SEQUENCE [LARGE SCALE GENOMIC DNA]</scope>
    <source>
        <strain evidence="4">AG1-IB / isolate 7/3/14</strain>
    </source>
</reference>
<proteinExistence type="predicted"/>
<name>M5C376_THACB</name>
<dbReference type="InterPro" id="IPR056884">
    <property type="entry name" value="NPHP3-like_N"/>
</dbReference>
<evidence type="ECO:0000313" key="3">
    <source>
        <dbReference type="EMBL" id="CCO33475.1"/>
    </source>
</evidence>
<comment type="caution">
    <text evidence="3">The sequence shown here is derived from an EMBL/GenBank/DDBJ whole genome shotgun (WGS) entry which is preliminary data.</text>
</comment>
<sequence length="254" mass="28684">MPNIAQRSVAVQFKNLILEPLQSSSVKVTLPTDVVVIIDALDECSSGGAQILSLLVENAAQLPIKFIVTSRPDPLIARQMEVLPTSSAHKAFYLHDIGKSLVQEDIKAYLMHEFHKSKFAAASEDIERLAAYAGNLFIVAATTLRFNICNLKTSYYLDEDYPDLNSQMDAYISPELFYACRYWVDHLRGTSASTELSGLLKRFLYEHLLFWIEVINLRDWVSNATNTMSHAFEWLTVGGINHLRDNVLTKRKEA</sequence>